<name>A0A127PGW0_9BURK</name>
<sequence length="78" mass="8647">MDFWAVTNRPEQNQAKLIDKKSPSGAIFFGHGNPEFLIQYPKFNKIAVLSIKNHAISCGSTSGQGQDAESIYNAGFWQ</sequence>
<dbReference type="AlphaFoldDB" id="A0A127PGW0"/>
<proteinExistence type="predicted"/>
<reference evidence="1 2" key="1">
    <citation type="submission" date="2015-11" db="EMBL/GenBank/DDBJ databases">
        <title>Exploring the genomic traits of fungus-feeding bacterial genus Collimonas.</title>
        <authorList>
            <person name="Song C."/>
            <person name="Schmidt R."/>
            <person name="de Jager V."/>
            <person name="Krzyzanowska D."/>
            <person name="Jongedijk E."/>
            <person name="Cankar K."/>
            <person name="Beekwilder J."/>
            <person name="van Veen A."/>
            <person name="de Boer W."/>
            <person name="van Veen J.A."/>
            <person name="Garbeva P."/>
        </authorList>
    </citation>
    <scope>NUCLEOTIDE SEQUENCE [LARGE SCALE GENOMIC DNA]</scope>
    <source>
        <strain evidence="1 2">Ter6</strain>
    </source>
</reference>
<dbReference type="Proteomes" id="UP000072421">
    <property type="component" value="Chromosome"/>
</dbReference>
<gene>
    <name evidence="1" type="ORF">CFter6_4042</name>
</gene>
<dbReference type="RefSeq" id="WP_150118809.1">
    <property type="nucleotide sequence ID" value="NZ_CP013232.1"/>
</dbReference>
<evidence type="ECO:0000313" key="2">
    <source>
        <dbReference type="Proteomes" id="UP000072421"/>
    </source>
</evidence>
<organism evidence="1">
    <name type="scientific">Collimonas fungivorans</name>
    <dbReference type="NCBI Taxonomy" id="158899"/>
    <lineage>
        <taxon>Bacteria</taxon>
        <taxon>Pseudomonadati</taxon>
        <taxon>Pseudomonadota</taxon>
        <taxon>Betaproteobacteria</taxon>
        <taxon>Burkholderiales</taxon>
        <taxon>Oxalobacteraceae</taxon>
        <taxon>Collimonas</taxon>
    </lineage>
</organism>
<accession>A0A127PGW0</accession>
<protein>
    <submittedName>
        <fullName evidence="1">Uncharacterized protein</fullName>
    </submittedName>
</protein>
<evidence type="ECO:0000313" key="1">
    <source>
        <dbReference type="EMBL" id="AMO96651.1"/>
    </source>
</evidence>
<dbReference type="EMBL" id="CP013232">
    <property type="protein sequence ID" value="AMO96651.1"/>
    <property type="molecule type" value="Genomic_DNA"/>
</dbReference>